<dbReference type="GO" id="GO:0071269">
    <property type="term" value="P:L-homocysteine biosynthetic process"/>
    <property type="evidence" value="ECO:0007669"/>
    <property type="project" value="TreeGrafter"/>
</dbReference>
<evidence type="ECO:0000256" key="6">
    <source>
        <dbReference type="ARBA" id="ARBA00071157"/>
    </source>
</evidence>
<sequence length="425" mass="45841">MSYKDETLAIHAGYSPEPTTKAVAVPIYQTTSYSFDDTQHGADLFDLKVQGNIYTRIMNPTTAVLEARVAALEGGIGGLALASGMAAITYAIQTIAEAGDNIVSVSQLYGGTYNLFAHTLPKQGIEVKFFDGNNPDELRHKIDDKTKLVFVESIGNPLGNIIDLQAVSAIAHEFGVPVIVDNTVATPALLKPFEHGADIVVHSLTKYIGGHGTSIGGIIVDSGKFPWGDYPERFKSLNTPDPSYHGVNYVEALGEAAYIARARVVPLRNTGAAISPMNAFLILQGLETLNLRMERHTYNAQKVAEFLQNHPKVNWVNYAGLPSHPQHELAAKYLGGKPSGILSFGVKDGRDGGTRFIDALQLFTRLVNIGDAKSLACHPATTTHRQLNADELKSAGVSEDMVRLSVGIEHIDDLIADLTQALEKV</sequence>
<dbReference type="Gene3D" id="3.90.1150.10">
    <property type="entry name" value="Aspartate Aminotransferase, domain 1"/>
    <property type="match status" value="1"/>
</dbReference>
<dbReference type="FunFam" id="3.40.640.10:FF:000035">
    <property type="entry name" value="O-succinylhomoserine sulfhydrylase"/>
    <property type="match status" value="1"/>
</dbReference>
<dbReference type="Proteomes" id="UP000189800">
    <property type="component" value="Unassembled WGS sequence"/>
</dbReference>
<dbReference type="PANTHER" id="PTHR43797">
    <property type="entry name" value="HOMOCYSTEINE/CYSTEINE SYNTHASE"/>
    <property type="match status" value="1"/>
</dbReference>
<keyword evidence="3 9" id="KW-0808">Transferase</keyword>
<dbReference type="InterPro" id="IPR015424">
    <property type="entry name" value="PyrdxlP-dep_Trfase"/>
</dbReference>
<comment type="similarity">
    <text evidence="5">Belongs to the trans-sulfuration enzymes family. MetZ subfamily.</text>
</comment>
<dbReference type="PANTHER" id="PTHR43797:SF2">
    <property type="entry name" value="HOMOCYSTEINE_CYSTEINE SYNTHASE"/>
    <property type="match status" value="1"/>
</dbReference>
<dbReference type="GO" id="GO:0006535">
    <property type="term" value="P:cysteine biosynthetic process from serine"/>
    <property type="evidence" value="ECO:0007669"/>
    <property type="project" value="TreeGrafter"/>
</dbReference>
<comment type="caution">
    <text evidence="9">The sequence shown here is derived from an EMBL/GenBank/DDBJ whole genome shotgun (WGS) entry which is preliminary data.</text>
</comment>
<protein>
    <recommendedName>
        <fullName evidence="6">O-succinylhomoserine sulfhydrylase</fullName>
    </recommendedName>
</protein>
<dbReference type="InterPro" id="IPR054542">
    <property type="entry name" value="Cys_met_metab_PP"/>
</dbReference>
<proteinExistence type="inferred from homology"/>
<evidence type="ECO:0000313" key="9">
    <source>
        <dbReference type="EMBL" id="OOS25734.1"/>
    </source>
</evidence>
<dbReference type="GO" id="GO:0030170">
    <property type="term" value="F:pyridoxal phosphate binding"/>
    <property type="evidence" value="ECO:0007669"/>
    <property type="project" value="InterPro"/>
</dbReference>
<dbReference type="InterPro" id="IPR006235">
    <property type="entry name" value="OAc-hSer/O-AcSer_sulfhydrylase"/>
</dbReference>
<dbReference type="PROSITE" id="PS00868">
    <property type="entry name" value="CYS_MET_METAB_PP"/>
    <property type="match status" value="1"/>
</dbReference>
<dbReference type="GO" id="GO:0019346">
    <property type="term" value="P:transsulfuration"/>
    <property type="evidence" value="ECO:0007669"/>
    <property type="project" value="InterPro"/>
</dbReference>
<dbReference type="GO" id="GO:0003961">
    <property type="term" value="F:O-acetylhomoserine aminocarboxypropyltransferase activity"/>
    <property type="evidence" value="ECO:0007669"/>
    <property type="project" value="TreeGrafter"/>
</dbReference>
<evidence type="ECO:0000256" key="7">
    <source>
        <dbReference type="PIRSR" id="PIRSR001434-2"/>
    </source>
</evidence>
<evidence type="ECO:0000256" key="2">
    <source>
        <dbReference type="ARBA" id="ARBA00011881"/>
    </source>
</evidence>
<comment type="subunit">
    <text evidence="2">Homotetramer.</text>
</comment>
<evidence type="ECO:0000256" key="1">
    <source>
        <dbReference type="ARBA" id="ARBA00001933"/>
    </source>
</evidence>
<keyword evidence="10" id="KW-1185">Reference proteome</keyword>
<dbReference type="GO" id="GO:0005737">
    <property type="term" value="C:cytoplasm"/>
    <property type="evidence" value="ECO:0007669"/>
    <property type="project" value="TreeGrafter"/>
</dbReference>
<feature type="modified residue" description="N6-(pyridoxal phosphate)lysine" evidence="7">
    <location>
        <position position="206"/>
    </location>
</feature>
<accession>A0A1T0CTQ9</accession>
<evidence type="ECO:0000256" key="4">
    <source>
        <dbReference type="ARBA" id="ARBA00022898"/>
    </source>
</evidence>
<dbReference type="NCBIfam" id="TIGR01326">
    <property type="entry name" value="OAH_OAS_sulfhy"/>
    <property type="match status" value="1"/>
</dbReference>
<gene>
    <name evidence="9" type="ORF">B0680_02650</name>
</gene>
<dbReference type="InterPro" id="IPR000277">
    <property type="entry name" value="Cys/Met-Metab_PyrdxlP-dep_enz"/>
</dbReference>
<reference evidence="9 10" key="1">
    <citation type="submission" date="2017-02" db="EMBL/GenBank/DDBJ databases">
        <title>Draft genome sequence of Moraxella pluranimalium CCUG 54913T type strain.</title>
        <authorList>
            <person name="Salva-Serra F."/>
            <person name="Engstrom-Jakobsson H."/>
            <person name="Thorell K."/>
            <person name="Jaen-Luchoro D."/>
            <person name="Gonzales-Siles L."/>
            <person name="Karlsson R."/>
            <person name="Yazdan S."/>
            <person name="Boulund F."/>
            <person name="Johnning A."/>
            <person name="Engstrand L."/>
            <person name="Kristiansson E."/>
            <person name="Moore E."/>
        </authorList>
    </citation>
    <scope>NUCLEOTIDE SEQUENCE [LARGE SCALE GENOMIC DNA]</scope>
    <source>
        <strain evidence="9 10">CCUG 54913</strain>
    </source>
</reference>
<dbReference type="SUPFAM" id="SSF53383">
    <property type="entry name" value="PLP-dependent transferases"/>
    <property type="match status" value="1"/>
</dbReference>
<dbReference type="AlphaFoldDB" id="A0A1T0CTQ9"/>
<dbReference type="InterPro" id="IPR015421">
    <property type="entry name" value="PyrdxlP-dep_Trfase_major"/>
</dbReference>
<comment type="cofactor">
    <cofactor evidence="1 8">
        <name>pyridoxal 5'-phosphate</name>
        <dbReference type="ChEBI" id="CHEBI:597326"/>
    </cofactor>
</comment>
<keyword evidence="4 7" id="KW-0663">Pyridoxal phosphate</keyword>
<dbReference type="FunFam" id="3.90.1150.10:FF:000033">
    <property type="entry name" value="Cystathionine gamma-synthase"/>
    <property type="match status" value="1"/>
</dbReference>
<dbReference type="OrthoDB" id="9805807at2"/>
<evidence type="ECO:0000256" key="3">
    <source>
        <dbReference type="ARBA" id="ARBA00022679"/>
    </source>
</evidence>
<evidence type="ECO:0000256" key="8">
    <source>
        <dbReference type="RuleBase" id="RU362118"/>
    </source>
</evidence>
<dbReference type="InterPro" id="IPR015422">
    <property type="entry name" value="PyrdxlP-dep_Trfase_small"/>
</dbReference>
<dbReference type="RefSeq" id="WP_078253492.1">
    <property type="nucleotide sequence ID" value="NZ_MUYU01000006.1"/>
</dbReference>
<organism evidence="9 10">
    <name type="scientific">Moraxella pluranimalium</name>
    <dbReference type="NCBI Taxonomy" id="470453"/>
    <lineage>
        <taxon>Bacteria</taxon>
        <taxon>Pseudomonadati</taxon>
        <taxon>Pseudomonadota</taxon>
        <taxon>Gammaproteobacteria</taxon>
        <taxon>Moraxellales</taxon>
        <taxon>Moraxellaceae</taxon>
        <taxon>Moraxella</taxon>
    </lineage>
</organism>
<dbReference type="STRING" id="470453.B0680_02650"/>
<dbReference type="Pfam" id="PF01053">
    <property type="entry name" value="Cys_Met_Meta_PP"/>
    <property type="match status" value="1"/>
</dbReference>
<name>A0A1T0CTQ9_9GAMM</name>
<dbReference type="EMBL" id="MUYU01000006">
    <property type="protein sequence ID" value="OOS25734.1"/>
    <property type="molecule type" value="Genomic_DNA"/>
</dbReference>
<evidence type="ECO:0000256" key="5">
    <source>
        <dbReference type="ARBA" id="ARBA00060995"/>
    </source>
</evidence>
<dbReference type="CDD" id="cd00614">
    <property type="entry name" value="CGS_like"/>
    <property type="match status" value="1"/>
</dbReference>
<dbReference type="PIRSF" id="PIRSF001434">
    <property type="entry name" value="CGS"/>
    <property type="match status" value="1"/>
</dbReference>
<evidence type="ECO:0000313" key="10">
    <source>
        <dbReference type="Proteomes" id="UP000189800"/>
    </source>
</evidence>
<dbReference type="GO" id="GO:0004124">
    <property type="term" value="F:cysteine synthase activity"/>
    <property type="evidence" value="ECO:0007669"/>
    <property type="project" value="TreeGrafter"/>
</dbReference>
<dbReference type="Gene3D" id="3.40.640.10">
    <property type="entry name" value="Type I PLP-dependent aspartate aminotransferase-like (Major domain)"/>
    <property type="match status" value="1"/>
</dbReference>